<comment type="similarity">
    <text evidence="1">Belongs to the EcnA/EcnB lipoprotein family.</text>
</comment>
<dbReference type="GO" id="GO:0009636">
    <property type="term" value="P:response to toxic substance"/>
    <property type="evidence" value="ECO:0007669"/>
    <property type="project" value="InterPro"/>
</dbReference>
<proteinExistence type="inferred from homology"/>
<dbReference type="InterPro" id="IPR012556">
    <property type="entry name" value="Entericidin"/>
</dbReference>
<comment type="caution">
    <text evidence="8">The sequence shown here is derived from an EMBL/GenBank/DDBJ whole genome shotgun (WGS) entry which is preliminary data.</text>
</comment>
<keyword evidence="9" id="KW-1185">Reference proteome</keyword>
<dbReference type="AlphaFoldDB" id="R1GQ40"/>
<dbReference type="EMBL" id="AQGQ01000163">
    <property type="protein sequence ID" value="EOD53830.1"/>
    <property type="molecule type" value="Genomic_DNA"/>
</dbReference>
<evidence type="ECO:0000256" key="2">
    <source>
        <dbReference type="ARBA" id="ARBA00022475"/>
    </source>
</evidence>
<dbReference type="GO" id="GO:0016020">
    <property type="term" value="C:membrane"/>
    <property type="evidence" value="ECO:0007669"/>
    <property type="project" value="InterPro"/>
</dbReference>
<evidence type="ECO:0000313" key="9">
    <source>
        <dbReference type="Proteomes" id="UP000013526"/>
    </source>
</evidence>
<keyword evidence="6" id="KW-0449">Lipoprotein</keyword>
<dbReference type="OrthoDB" id="9181810at2"/>
<evidence type="ECO:0000256" key="4">
    <source>
        <dbReference type="ARBA" id="ARBA00023136"/>
    </source>
</evidence>
<dbReference type="Pfam" id="PF08085">
    <property type="entry name" value="Entericidin"/>
    <property type="match status" value="1"/>
</dbReference>
<keyword evidence="2" id="KW-1003">Cell membrane</keyword>
<evidence type="ECO:0000256" key="7">
    <source>
        <dbReference type="SAM" id="SignalP"/>
    </source>
</evidence>
<feature type="signal peptide" evidence="7">
    <location>
        <begin position="1"/>
        <end position="18"/>
    </location>
</feature>
<dbReference type="PATRIC" id="fig|1268236.3.peg.3415"/>
<keyword evidence="3 7" id="KW-0732">Signal</keyword>
<sequence>MTSLKTLTIIFCCALLFACNTMSGMGKDVEKVGEKIQKSADK</sequence>
<keyword evidence="4" id="KW-0472">Membrane</keyword>
<evidence type="ECO:0000256" key="6">
    <source>
        <dbReference type="ARBA" id="ARBA00023288"/>
    </source>
</evidence>
<evidence type="ECO:0000256" key="3">
    <source>
        <dbReference type="ARBA" id="ARBA00022729"/>
    </source>
</evidence>
<gene>
    <name evidence="8" type="ORF">G113_17523</name>
</gene>
<reference evidence="8 9" key="1">
    <citation type="journal article" date="2013" name="Genome Announc.">
        <title>Draft Genome Sequence of Aeromonas molluscorum Strain 848TT, Isolated from Bivalve Molluscs.</title>
        <authorList>
            <person name="Spataro N."/>
            <person name="Farfan M."/>
            <person name="Albarral V."/>
            <person name="Sanglas A."/>
            <person name="Loren J.G."/>
            <person name="Fuste M.C."/>
            <person name="Bosch E."/>
        </authorList>
    </citation>
    <scope>NUCLEOTIDE SEQUENCE [LARGE SCALE GENOMIC DNA]</scope>
    <source>
        <strain evidence="8 9">848</strain>
    </source>
</reference>
<feature type="chain" id="PRO_5004360903" evidence="7">
    <location>
        <begin position="19"/>
        <end position="42"/>
    </location>
</feature>
<dbReference type="Proteomes" id="UP000013526">
    <property type="component" value="Unassembled WGS sequence"/>
</dbReference>
<protein>
    <submittedName>
        <fullName evidence="8">Glucose/sorbosone dehydrogenase family protein</fullName>
    </submittedName>
</protein>
<name>R1GQ40_9GAMM</name>
<organism evidence="8 9">
    <name type="scientific">Aeromonas molluscorum 848</name>
    <dbReference type="NCBI Taxonomy" id="1268236"/>
    <lineage>
        <taxon>Bacteria</taxon>
        <taxon>Pseudomonadati</taxon>
        <taxon>Pseudomonadota</taxon>
        <taxon>Gammaproteobacteria</taxon>
        <taxon>Aeromonadales</taxon>
        <taxon>Aeromonadaceae</taxon>
        <taxon>Aeromonas</taxon>
    </lineage>
</organism>
<keyword evidence="5" id="KW-0564">Palmitate</keyword>
<accession>R1GQ40</accession>
<evidence type="ECO:0000313" key="8">
    <source>
        <dbReference type="EMBL" id="EOD53830.1"/>
    </source>
</evidence>
<dbReference type="PROSITE" id="PS51257">
    <property type="entry name" value="PROKAR_LIPOPROTEIN"/>
    <property type="match status" value="1"/>
</dbReference>
<evidence type="ECO:0000256" key="5">
    <source>
        <dbReference type="ARBA" id="ARBA00023139"/>
    </source>
</evidence>
<evidence type="ECO:0000256" key="1">
    <source>
        <dbReference type="ARBA" id="ARBA00010296"/>
    </source>
</evidence>